<dbReference type="AlphaFoldDB" id="A0A9D2CFB1"/>
<gene>
    <name evidence="1" type="ORF">H9728_06400</name>
</gene>
<reference evidence="1" key="2">
    <citation type="submission" date="2021-04" db="EMBL/GenBank/DDBJ databases">
        <authorList>
            <person name="Gilroy R."/>
        </authorList>
    </citation>
    <scope>NUCLEOTIDE SEQUENCE</scope>
    <source>
        <strain evidence="1">CHK199-9574</strain>
    </source>
</reference>
<evidence type="ECO:0000313" key="2">
    <source>
        <dbReference type="Proteomes" id="UP000824135"/>
    </source>
</evidence>
<name>A0A9D2CFB1_9FIRM</name>
<reference evidence="1" key="1">
    <citation type="journal article" date="2021" name="PeerJ">
        <title>Extensive microbial diversity within the chicken gut microbiome revealed by metagenomics and culture.</title>
        <authorList>
            <person name="Gilroy R."/>
            <person name="Ravi A."/>
            <person name="Getino M."/>
            <person name="Pursley I."/>
            <person name="Horton D.L."/>
            <person name="Alikhan N.F."/>
            <person name="Baker D."/>
            <person name="Gharbi K."/>
            <person name="Hall N."/>
            <person name="Watson M."/>
            <person name="Adriaenssens E.M."/>
            <person name="Foster-Nyarko E."/>
            <person name="Jarju S."/>
            <person name="Secka A."/>
            <person name="Antonio M."/>
            <person name="Oren A."/>
            <person name="Chaudhuri R.R."/>
            <person name="La Ragione R."/>
            <person name="Hildebrand F."/>
            <person name="Pallen M.J."/>
        </authorList>
    </citation>
    <scope>NUCLEOTIDE SEQUENCE</scope>
    <source>
        <strain evidence="1">CHK199-9574</strain>
    </source>
</reference>
<evidence type="ECO:0000313" key="1">
    <source>
        <dbReference type="EMBL" id="HIY78658.1"/>
    </source>
</evidence>
<proteinExistence type="predicted"/>
<comment type="caution">
    <text evidence="1">The sequence shown here is derived from an EMBL/GenBank/DDBJ whole genome shotgun (WGS) entry which is preliminary data.</text>
</comment>
<organism evidence="1 2">
    <name type="scientific">Candidatus Borkfalkia excrementavium</name>
    <dbReference type="NCBI Taxonomy" id="2838505"/>
    <lineage>
        <taxon>Bacteria</taxon>
        <taxon>Bacillati</taxon>
        <taxon>Bacillota</taxon>
        <taxon>Clostridia</taxon>
        <taxon>Christensenellales</taxon>
        <taxon>Christensenellaceae</taxon>
        <taxon>Candidatus Borkfalkia</taxon>
    </lineage>
</organism>
<dbReference type="EMBL" id="DXCO01000039">
    <property type="protein sequence ID" value="HIY78658.1"/>
    <property type="molecule type" value="Genomic_DNA"/>
</dbReference>
<protein>
    <submittedName>
        <fullName evidence="1">Helix-turn-helix domain-containing protein</fullName>
    </submittedName>
</protein>
<dbReference type="Proteomes" id="UP000824135">
    <property type="component" value="Unassembled WGS sequence"/>
</dbReference>
<accession>A0A9D2CFB1</accession>
<sequence>MSEQFIQDLNEYFSKKYADFDLICTSPSYESVTISMLLQNRNRIEEGEHMTNEMRKIAYQPNAEQVLKEVKERYVDNNFTFSFRIAPVKQRLKALFGSKSVSGKRIAALISRYGEDPSGMAEKLGVSEEIWRNVLKSNYIPEKVLIYRLTLALGMSLDDNLELMEVCGVSYDFADARDVIVRYLVDYRIFNPEMIAAAFDEFRIRRLFG</sequence>